<reference evidence="4" key="2">
    <citation type="submission" date="2023-06" db="EMBL/GenBank/DDBJ databases">
        <authorList>
            <person name="Ma L."/>
            <person name="Liu K.-W."/>
            <person name="Li Z."/>
            <person name="Hsiao Y.-Y."/>
            <person name="Qi Y."/>
            <person name="Fu T."/>
            <person name="Tang G."/>
            <person name="Zhang D."/>
            <person name="Sun W.-H."/>
            <person name="Liu D.-K."/>
            <person name="Li Y."/>
            <person name="Chen G.-Z."/>
            <person name="Liu X.-D."/>
            <person name="Liao X.-Y."/>
            <person name="Jiang Y.-T."/>
            <person name="Yu X."/>
            <person name="Hao Y."/>
            <person name="Huang J."/>
            <person name="Zhao X.-W."/>
            <person name="Ke S."/>
            <person name="Chen Y.-Y."/>
            <person name="Wu W.-L."/>
            <person name="Hsu J.-L."/>
            <person name="Lin Y.-F."/>
            <person name="Huang M.-D."/>
            <person name="Li C.-Y."/>
            <person name="Huang L."/>
            <person name="Wang Z.-W."/>
            <person name="Zhao X."/>
            <person name="Zhong W.-Y."/>
            <person name="Peng D.-H."/>
            <person name="Ahmad S."/>
            <person name="Lan S."/>
            <person name="Zhang J.-S."/>
            <person name="Tsai W.-C."/>
            <person name="Van De Peer Y."/>
            <person name="Liu Z.-J."/>
        </authorList>
    </citation>
    <scope>NUCLEOTIDE SEQUENCE</scope>
    <source>
        <strain evidence="4">SCP</strain>
        <tissue evidence="4">Leaves</tissue>
    </source>
</reference>
<evidence type="ECO:0000256" key="2">
    <source>
        <dbReference type="SAM" id="MobiDB-lite"/>
    </source>
</evidence>
<accession>A0AAV9BAZ3</accession>
<evidence type="ECO:0000259" key="3">
    <source>
        <dbReference type="Pfam" id="PF24994"/>
    </source>
</evidence>
<feature type="domain" description="GIL1/IRKI C-terminal" evidence="3">
    <location>
        <begin position="388"/>
        <end position="440"/>
    </location>
</feature>
<comment type="caution">
    <text evidence="4">The sequence shown here is derived from an EMBL/GenBank/DDBJ whole genome shotgun (WGS) entry which is preliminary data.</text>
</comment>
<feature type="region of interest" description="Disordered" evidence="2">
    <location>
        <begin position="122"/>
        <end position="142"/>
    </location>
</feature>
<organism evidence="4 5">
    <name type="scientific">Acorus gramineus</name>
    <name type="common">Dwarf sweet flag</name>
    <dbReference type="NCBI Taxonomy" id="55184"/>
    <lineage>
        <taxon>Eukaryota</taxon>
        <taxon>Viridiplantae</taxon>
        <taxon>Streptophyta</taxon>
        <taxon>Embryophyta</taxon>
        <taxon>Tracheophyta</taxon>
        <taxon>Spermatophyta</taxon>
        <taxon>Magnoliopsida</taxon>
        <taxon>Liliopsida</taxon>
        <taxon>Acoraceae</taxon>
        <taxon>Acorus</taxon>
    </lineage>
</organism>
<feature type="compositionally biased region" description="Low complexity" evidence="2">
    <location>
        <begin position="1"/>
        <end position="23"/>
    </location>
</feature>
<protein>
    <recommendedName>
        <fullName evidence="3">GIL1/IRKI C-terminal domain-containing protein</fullName>
    </recommendedName>
</protein>
<feature type="region of interest" description="Disordered" evidence="2">
    <location>
        <begin position="1"/>
        <end position="83"/>
    </location>
</feature>
<gene>
    <name evidence="4" type="ORF">QJS04_geneDACA020592</name>
</gene>
<keyword evidence="5" id="KW-1185">Reference proteome</keyword>
<dbReference type="InterPro" id="IPR042316">
    <property type="entry name" value="IRKI-like"/>
</dbReference>
<feature type="compositionally biased region" description="Low complexity" evidence="2">
    <location>
        <begin position="122"/>
        <end position="133"/>
    </location>
</feature>
<dbReference type="PANTHER" id="PTHR31029:SF4">
    <property type="entry name" value="CYCLIN-DEPENDENT KINASE-LIKE PROTEIN"/>
    <property type="match status" value="1"/>
</dbReference>
<evidence type="ECO:0000256" key="1">
    <source>
        <dbReference type="SAM" id="Coils"/>
    </source>
</evidence>
<evidence type="ECO:0000313" key="4">
    <source>
        <dbReference type="EMBL" id="KAK1273497.1"/>
    </source>
</evidence>
<proteinExistence type="predicted"/>
<dbReference type="AlphaFoldDB" id="A0AAV9BAZ3"/>
<name>A0AAV9BAZ3_ACOGR</name>
<sequence length="453" mass="49377">MASSSSSSSSPLSRTSPRPSRSPLFTPIQEHQREGEEDSNIESAATTTHRHNPTPLHPTPESTASTAPKKRHSSNGPDDTDLSVSCNLCRPSSCDKITIVPVDSAAKFSPAIFKSIFSSIRKSPRSSTSSASPAPAPAPAANREEEWKLAVAELSHKLLMASRRRDEAVLEVSRLKTSMSDLEKKLSNLETYCHSLRSSMNPSPPPPTVVEPFLRAVSEARAAVKHLSRSVAAQLRQSGGGGKVLDRIAGNLQPYEVKVSLTKNPKSLLYYLEALLNRAFYEDMEAPGFERGGCEAGELDPVRKSEANRRAYEALKGLTWDEVLNKGTRHYSEGFSRFCDRKMSEIASSTLGWNKSWPEGLLQAFFGGAKWVWLVHLLSRSVHPAVGVLRVEKGRRFEGDFMEDVVVGGDRGRRGAASEVRIMVAPGFYLGGGVVKCRVLCGSQSSVVREIGA</sequence>
<dbReference type="PANTHER" id="PTHR31029">
    <property type="entry name" value="CYCLIN-DEPENDENT KINASE-LIKE PROTEIN"/>
    <property type="match status" value="1"/>
</dbReference>
<dbReference type="Pfam" id="PF24994">
    <property type="entry name" value="GIL1_IRKI_C"/>
    <property type="match status" value="1"/>
</dbReference>
<dbReference type="InterPro" id="IPR056813">
    <property type="entry name" value="GIL1_IRKI_C"/>
</dbReference>
<feature type="coiled-coil region" evidence="1">
    <location>
        <begin position="165"/>
        <end position="192"/>
    </location>
</feature>
<reference evidence="4" key="1">
    <citation type="journal article" date="2023" name="Nat. Commun.">
        <title>Diploid and tetraploid genomes of Acorus and the evolution of monocots.</title>
        <authorList>
            <person name="Ma L."/>
            <person name="Liu K.W."/>
            <person name="Li Z."/>
            <person name="Hsiao Y.Y."/>
            <person name="Qi Y."/>
            <person name="Fu T."/>
            <person name="Tang G.D."/>
            <person name="Zhang D."/>
            <person name="Sun W.H."/>
            <person name="Liu D.K."/>
            <person name="Li Y."/>
            <person name="Chen G.Z."/>
            <person name="Liu X.D."/>
            <person name="Liao X.Y."/>
            <person name="Jiang Y.T."/>
            <person name="Yu X."/>
            <person name="Hao Y."/>
            <person name="Huang J."/>
            <person name="Zhao X.W."/>
            <person name="Ke S."/>
            <person name="Chen Y.Y."/>
            <person name="Wu W.L."/>
            <person name="Hsu J.L."/>
            <person name="Lin Y.F."/>
            <person name="Huang M.D."/>
            <person name="Li C.Y."/>
            <person name="Huang L."/>
            <person name="Wang Z.W."/>
            <person name="Zhao X."/>
            <person name="Zhong W.Y."/>
            <person name="Peng D.H."/>
            <person name="Ahmad S."/>
            <person name="Lan S."/>
            <person name="Zhang J.S."/>
            <person name="Tsai W.C."/>
            <person name="Van de Peer Y."/>
            <person name="Liu Z.J."/>
        </authorList>
    </citation>
    <scope>NUCLEOTIDE SEQUENCE</scope>
    <source>
        <strain evidence="4">SCP</strain>
    </source>
</reference>
<evidence type="ECO:0000313" key="5">
    <source>
        <dbReference type="Proteomes" id="UP001179952"/>
    </source>
</evidence>
<feature type="compositionally biased region" description="Polar residues" evidence="2">
    <location>
        <begin position="74"/>
        <end position="83"/>
    </location>
</feature>
<dbReference type="EMBL" id="JAUJYN010000004">
    <property type="protein sequence ID" value="KAK1273497.1"/>
    <property type="molecule type" value="Genomic_DNA"/>
</dbReference>
<keyword evidence="1" id="KW-0175">Coiled coil</keyword>
<dbReference type="Proteomes" id="UP001179952">
    <property type="component" value="Unassembled WGS sequence"/>
</dbReference>